<name>A0A251XUE7_9MICO</name>
<keyword evidence="2" id="KW-0012">Acyltransferase</keyword>
<feature type="domain" description="N-acetyltransferase" evidence="3">
    <location>
        <begin position="3"/>
        <end position="153"/>
    </location>
</feature>
<dbReference type="Pfam" id="PF00583">
    <property type="entry name" value="Acetyltransf_1"/>
    <property type="match status" value="1"/>
</dbReference>
<dbReference type="InterPro" id="IPR016181">
    <property type="entry name" value="Acyl_CoA_acyltransferase"/>
</dbReference>
<dbReference type="AlphaFoldDB" id="A0A251XUE7"/>
<reference evidence="4 5" key="1">
    <citation type="submission" date="2016-08" db="EMBL/GenBank/DDBJ databases">
        <title>Genome sequence of Clavibacter michiganensis spp. strain CASJ009.</title>
        <authorList>
            <person name="Thapa S.P."/>
            <person name="Coaker G."/>
        </authorList>
    </citation>
    <scope>NUCLEOTIDE SEQUENCE [LARGE SCALE GENOMIC DNA]</scope>
    <source>
        <strain evidence="4">CASJ009</strain>
    </source>
</reference>
<dbReference type="InterPro" id="IPR000182">
    <property type="entry name" value="GNAT_dom"/>
</dbReference>
<dbReference type="InterPro" id="IPR050832">
    <property type="entry name" value="Bact_Acetyltransf"/>
</dbReference>
<dbReference type="PROSITE" id="PS51186">
    <property type="entry name" value="GNAT"/>
    <property type="match status" value="1"/>
</dbReference>
<dbReference type="Gene3D" id="3.40.630.30">
    <property type="match status" value="1"/>
</dbReference>
<keyword evidence="1 4" id="KW-0808">Transferase</keyword>
<sequence>MQIDVVHGRSGTDVRRVLEARPDWFGDPEAIDAYVVDAESDRYDSLLASDGTQVLGVALVHRHFPEAAELHLIAVAPEAQGRGIGRLLVERVSADLAASGCAVLSVHRVGPSFDHEPYARTRRFSGRLGFLPLEEHTGLDWAGPPLILVRPLR</sequence>
<evidence type="ECO:0000313" key="4">
    <source>
        <dbReference type="EMBL" id="OUE09115.1"/>
    </source>
</evidence>
<dbReference type="Proteomes" id="UP000195106">
    <property type="component" value="Unassembled WGS sequence"/>
</dbReference>
<evidence type="ECO:0000256" key="2">
    <source>
        <dbReference type="ARBA" id="ARBA00023315"/>
    </source>
</evidence>
<dbReference type="GO" id="GO:0016747">
    <property type="term" value="F:acyltransferase activity, transferring groups other than amino-acyl groups"/>
    <property type="evidence" value="ECO:0007669"/>
    <property type="project" value="InterPro"/>
</dbReference>
<dbReference type="CDD" id="cd04301">
    <property type="entry name" value="NAT_SF"/>
    <property type="match status" value="1"/>
</dbReference>
<comment type="caution">
    <text evidence="4">The sequence shown here is derived from an EMBL/GenBank/DDBJ whole genome shotgun (WGS) entry which is preliminary data.</text>
</comment>
<dbReference type="EMBL" id="MDHJ01000001">
    <property type="protein sequence ID" value="OUE09115.1"/>
    <property type="molecule type" value="Genomic_DNA"/>
</dbReference>
<organism evidence="4 5">
    <name type="scientific">Clavibacter michiganensis</name>
    <dbReference type="NCBI Taxonomy" id="28447"/>
    <lineage>
        <taxon>Bacteria</taxon>
        <taxon>Bacillati</taxon>
        <taxon>Actinomycetota</taxon>
        <taxon>Actinomycetes</taxon>
        <taxon>Micrococcales</taxon>
        <taxon>Microbacteriaceae</taxon>
        <taxon>Clavibacter</taxon>
    </lineage>
</organism>
<proteinExistence type="predicted"/>
<protein>
    <submittedName>
        <fullName evidence="4">Acetyltransferase (GNAT) family protein</fullName>
    </submittedName>
</protein>
<dbReference type="SUPFAM" id="SSF55729">
    <property type="entry name" value="Acyl-CoA N-acyltransferases (Nat)"/>
    <property type="match status" value="1"/>
</dbReference>
<evidence type="ECO:0000256" key="1">
    <source>
        <dbReference type="ARBA" id="ARBA00022679"/>
    </source>
</evidence>
<dbReference type="PANTHER" id="PTHR43877">
    <property type="entry name" value="AMINOALKYLPHOSPHONATE N-ACETYLTRANSFERASE-RELATED-RELATED"/>
    <property type="match status" value="1"/>
</dbReference>
<gene>
    <name evidence="4" type="ORF">CMsap09_09235</name>
</gene>
<evidence type="ECO:0000313" key="5">
    <source>
        <dbReference type="Proteomes" id="UP000195106"/>
    </source>
</evidence>
<evidence type="ECO:0000259" key="3">
    <source>
        <dbReference type="PROSITE" id="PS51186"/>
    </source>
</evidence>
<accession>A0A251XUE7</accession>